<keyword evidence="4" id="KW-1185">Reference proteome</keyword>
<evidence type="ECO:0000313" key="4">
    <source>
        <dbReference type="Proteomes" id="UP000321118"/>
    </source>
</evidence>
<dbReference type="GO" id="GO:0006637">
    <property type="term" value="P:acyl-CoA metabolic process"/>
    <property type="evidence" value="ECO:0007669"/>
    <property type="project" value="InterPro"/>
</dbReference>
<protein>
    <submittedName>
        <fullName evidence="3">Dienelactone hydrolase</fullName>
    </submittedName>
</protein>
<evidence type="ECO:0000313" key="3">
    <source>
        <dbReference type="EMBL" id="GEK21192.1"/>
    </source>
</evidence>
<dbReference type="InterPro" id="IPR016662">
    <property type="entry name" value="Acyl-CoA_thioEstase_long-chain"/>
</dbReference>
<dbReference type="GO" id="GO:0047617">
    <property type="term" value="F:fatty acyl-CoA hydrolase activity"/>
    <property type="evidence" value="ECO:0007669"/>
    <property type="project" value="TreeGrafter"/>
</dbReference>
<sequence>MPGMSRTTHRVVRDRAVCRAHGVAGVLVQPVSGAARAVVVLGGSEGGMHERDAVALAEAGFAALAVAYFRAPGVPSALVDVPLEYFTRALDLLEAQGFAPGSIGLLGGSRGGEAALLVGSRDERVGSVVSVAGSGVVTQGIDDEAGRLDAILQTSGPAWTVDGRPLPSLPYEVSTELVDTIERGEPVALRDGFAPLPTDPAALARISIPVERIRGGVLLVAGSDDQVWDSAAYHGVAADRLTDHPYPAASVVLDSVGHLIAGPPGGPTASLGPGPGVTLRFGGDPVLTQHARAETWSRTLGFLRYTLPREEPADG</sequence>
<dbReference type="Pfam" id="PF08840">
    <property type="entry name" value="BAAT_C"/>
    <property type="match status" value="1"/>
</dbReference>
<dbReference type="SUPFAM" id="SSF53474">
    <property type="entry name" value="alpha/beta-Hydrolases"/>
    <property type="match status" value="1"/>
</dbReference>
<dbReference type="AlphaFoldDB" id="A0A510V2S9"/>
<feature type="active site" description="Charge relay system" evidence="1">
    <location>
        <position position="225"/>
    </location>
</feature>
<dbReference type="InterPro" id="IPR029058">
    <property type="entry name" value="AB_hydrolase_fold"/>
</dbReference>
<dbReference type="GO" id="GO:0006631">
    <property type="term" value="P:fatty acid metabolic process"/>
    <property type="evidence" value="ECO:0007669"/>
    <property type="project" value="TreeGrafter"/>
</dbReference>
<proteinExistence type="predicted"/>
<evidence type="ECO:0000256" key="1">
    <source>
        <dbReference type="PIRSR" id="PIRSR016521-1"/>
    </source>
</evidence>
<name>A0A510V2S9_9CELL</name>
<dbReference type="PIRSF" id="PIRSF016521">
    <property type="entry name" value="Acyl-CoA_hydro"/>
    <property type="match status" value="1"/>
</dbReference>
<dbReference type="InterPro" id="IPR014940">
    <property type="entry name" value="BAAT_C"/>
</dbReference>
<feature type="active site" description="Charge relay system" evidence="1">
    <location>
        <position position="258"/>
    </location>
</feature>
<dbReference type="PANTHER" id="PTHR10824">
    <property type="entry name" value="ACYL-COENZYME A THIOESTERASE-RELATED"/>
    <property type="match status" value="1"/>
</dbReference>
<feature type="active site" description="Charge relay system" evidence="1">
    <location>
        <position position="109"/>
    </location>
</feature>
<gene>
    <name evidence="3" type="ORF">CXY01_17120</name>
</gene>
<dbReference type="Gene3D" id="3.40.50.1820">
    <property type="entry name" value="alpha/beta hydrolase"/>
    <property type="match status" value="1"/>
</dbReference>
<comment type="caution">
    <text evidence="3">The sequence shown here is derived from an EMBL/GenBank/DDBJ whole genome shotgun (WGS) entry which is preliminary data.</text>
</comment>
<feature type="domain" description="BAAT/Acyl-CoA thioester hydrolase C-terminal" evidence="2">
    <location>
        <begin position="81"/>
        <end position="307"/>
    </location>
</feature>
<keyword evidence="3" id="KW-0378">Hydrolase</keyword>
<evidence type="ECO:0000259" key="2">
    <source>
        <dbReference type="Pfam" id="PF08840"/>
    </source>
</evidence>
<accession>A0A510V2S9</accession>
<dbReference type="EMBL" id="BJUB01000004">
    <property type="protein sequence ID" value="GEK21192.1"/>
    <property type="molecule type" value="Genomic_DNA"/>
</dbReference>
<reference evidence="3 4" key="1">
    <citation type="submission" date="2019-07" db="EMBL/GenBank/DDBJ databases">
        <title>Whole genome shotgun sequence of Cellulomonas xylanilytica NBRC 101102.</title>
        <authorList>
            <person name="Hosoyama A."/>
            <person name="Uohara A."/>
            <person name="Ohji S."/>
            <person name="Ichikawa N."/>
        </authorList>
    </citation>
    <scope>NUCLEOTIDE SEQUENCE [LARGE SCALE GENOMIC DNA]</scope>
    <source>
        <strain evidence="3 4">NBRC 101102</strain>
    </source>
</reference>
<dbReference type="PANTHER" id="PTHR10824:SF4">
    <property type="entry name" value="ACYL-COENZYME A THIOESTERASE 1-LIKE"/>
    <property type="match status" value="1"/>
</dbReference>
<dbReference type="Proteomes" id="UP000321118">
    <property type="component" value="Unassembled WGS sequence"/>
</dbReference>
<organism evidence="3 4">
    <name type="scientific">Cellulomonas xylanilytica</name>
    <dbReference type="NCBI Taxonomy" id="233583"/>
    <lineage>
        <taxon>Bacteria</taxon>
        <taxon>Bacillati</taxon>
        <taxon>Actinomycetota</taxon>
        <taxon>Actinomycetes</taxon>
        <taxon>Micrococcales</taxon>
        <taxon>Cellulomonadaceae</taxon>
        <taxon>Cellulomonas</taxon>
    </lineage>
</organism>